<keyword evidence="1" id="KW-0560">Oxidoreductase</keyword>
<dbReference type="AlphaFoldDB" id="A0A382BVC0"/>
<dbReference type="PANTHER" id="PTHR42730:SF1">
    <property type="entry name" value="2-OXOGLUTARATE SYNTHASE SUBUNIT KORC"/>
    <property type="match status" value="1"/>
</dbReference>
<dbReference type="InterPro" id="IPR019752">
    <property type="entry name" value="Pyrv/ketoisovalerate_OxRed_cat"/>
</dbReference>
<dbReference type="Pfam" id="PF01558">
    <property type="entry name" value="POR"/>
    <property type="match status" value="1"/>
</dbReference>
<dbReference type="SUPFAM" id="SSF53323">
    <property type="entry name" value="Pyruvate-ferredoxin oxidoreductase, PFOR, domain III"/>
    <property type="match status" value="1"/>
</dbReference>
<accession>A0A382BVC0</accession>
<dbReference type="EMBL" id="UINC01031541">
    <property type="protein sequence ID" value="SVB17745.1"/>
    <property type="molecule type" value="Genomic_DNA"/>
</dbReference>
<sequence length="160" mass="17652">MALILGRCAINEGQRVTMLKSHGTETRGGYVRAQLVISPDFVDSPVVENADIFVAFSAPAYRNFYNLCSGKVLYDPEMVEEIHVDAPERHVKIPSRTLSQEHFGNALFANMVMLGALTRLAAMDLAMMKRVMVEVIPRSHEENLQALDLGHGLEVVAGRG</sequence>
<dbReference type="PANTHER" id="PTHR42730">
    <property type="entry name" value="2-OXOGLUTARATE SYNTHASE SUBUNIT KORC"/>
    <property type="match status" value="1"/>
</dbReference>
<reference evidence="3" key="1">
    <citation type="submission" date="2018-05" db="EMBL/GenBank/DDBJ databases">
        <authorList>
            <person name="Lanie J.A."/>
            <person name="Ng W.-L."/>
            <person name="Kazmierczak K.M."/>
            <person name="Andrzejewski T.M."/>
            <person name="Davidsen T.M."/>
            <person name="Wayne K.J."/>
            <person name="Tettelin H."/>
            <person name="Glass J.I."/>
            <person name="Rusch D."/>
            <person name="Podicherti R."/>
            <person name="Tsui H.-C.T."/>
            <person name="Winkler M.E."/>
        </authorList>
    </citation>
    <scope>NUCLEOTIDE SEQUENCE</scope>
</reference>
<protein>
    <recommendedName>
        <fullName evidence="2">Pyruvate/ketoisovalerate oxidoreductase catalytic domain-containing protein</fullName>
    </recommendedName>
</protein>
<dbReference type="InterPro" id="IPR052554">
    <property type="entry name" value="2-oxoglutarate_synth_KorC"/>
</dbReference>
<proteinExistence type="predicted"/>
<organism evidence="3">
    <name type="scientific">marine metagenome</name>
    <dbReference type="NCBI Taxonomy" id="408172"/>
    <lineage>
        <taxon>unclassified sequences</taxon>
        <taxon>metagenomes</taxon>
        <taxon>ecological metagenomes</taxon>
    </lineage>
</organism>
<feature type="domain" description="Pyruvate/ketoisovalerate oxidoreductase catalytic" evidence="2">
    <location>
        <begin position="2"/>
        <end position="150"/>
    </location>
</feature>
<evidence type="ECO:0000259" key="2">
    <source>
        <dbReference type="Pfam" id="PF01558"/>
    </source>
</evidence>
<evidence type="ECO:0000256" key="1">
    <source>
        <dbReference type="ARBA" id="ARBA00023002"/>
    </source>
</evidence>
<dbReference type="GO" id="GO:0016903">
    <property type="term" value="F:oxidoreductase activity, acting on the aldehyde or oxo group of donors"/>
    <property type="evidence" value="ECO:0007669"/>
    <property type="project" value="InterPro"/>
</dbReference>
<evidence type="ECO:0000313" key="3">
    <source>
        <dbReference type="EMBL" id="SVB17745.1"/>
    </source>
</evidence>
<dbReference type="InterPro" id="IPR002869">
    <property type="entry name" value="Pyrv_flavodox_OxRed_cen"/>
</dbReference>
<dbReference type="Gene3D" id="3.40.920.10">
    <property type="entry name" value="Pyruvate-ferredoxin oxidoreductase, PFOR, domain III"/>
    <property type="match status" value="1"/>
</dbReference>
<gene>
    <name evidence="3" type="ORF">METZ01_LOCUS170599</name>
</gene>
<name>A0A382BVC0_9ZZZZ</name>